<feature type="non-terminal residue" evidence="1">
    <location>
        <position position="173"/>
    </location>
</feature>
<proteinExistence type="predicted"/>
<evidence type="ECO:0000313" key="2">
    <source>
        <dbReference type="Proteomes" id="UP000308600"/>
    </source>
</evidence>
<dbReference type="Proteomes" id="UP000308600">
    <property type="component" value="Unassembled WGS sequence"/>
</dbReference>
<evidence type="ECO:0000313" key="1">
    <source>
        <dbReference type="EMBL" id="TFK75107.1"/>
    </source>
</evidence>
<protein>
    <submittedName>
        <fullName evidence="1">Uncharacterized protein</fullName>
    </submittedName>
</protein>
<accession>A0ACD3BBZ6</accession>
<organism evidence="1 2">
    <name type="scientific">Pluteus cervinus</name>
    <dbReference type="NCBI Taxonomy" id="181527"/>
    <lineage>
        <taxon>Eukaryota</taxon>
        <taxon>Fungi</taxon>
        <taxon>Dikarya</taxon>
        <taxon>Basidiomycota</taxon>
        <taxon>Agaricomycotina</taxon>
        <taxon>Agaricomycetes</taxon>
        <taxon>Agaricomycetidae</taxon>
        <taxon>Agaricales</taxon>
        <taxon>Pluteineae</taxon>
        <taxon>Pluteaceae</taxon>
        <taxon>Pluteus</taxon>
    </lineage>
</organism>
<reference evidence="1 2" key="1">
    <citation type="journal article" date="2019" name="Nat. Ecol. Evol.">
        <title>Megaphylogeny resolves global patterns of mushroom evolution.</title>
        <authorList>
            <person name="Varga T."/>
            <person name="Krizsan K."/>
            <person name="Foldi C."/>
            <person name="Dima B."/>
            <person name="Sanchez-Garcia M."/>
            <person name="Sanchez-Ramirez S."/>
            <person name="Szollosi G.J."/>
            <person name="Szarkandi J.G."/>
            <person name="Papp V."/>
            <person name="Albert L."/>
            <person name="Andreopoulos W."/>
            <person name="Angelini C."/>
            <person name="Antonin V."/>
            <person name="Barry K.W."/>
            <person name="Bougher N.L."/>
            <person name="Buchanan P."/>
            <person name="Buyck B."/>
            <person name="Bense V."/>
            <person name="Catcheside P."/>
            <person name="Chovatia M."/>
            <person name="Cooper J."/>
            <person name="Damon W."/>
            <person name="Desjardin D."/>
            <person name="Finy P."/>
            <person name="Geml J."/>
            <person name="Haridas S."/>
            <person name="Hughes K."/>
            <person name="Justo A."/>
            <person name="Karasinski D."/>
            <person name="Kautmanova I."/>
            <person name="Kiss B."/>
            <person name="Kocsube S."/>
            <person name="Kotiranta H."/>
            <person name="LaButti K.M."/>
            <person name="Lechner B.E."/>
            <person name="Liimatainen K."/>
            <person name="Lipzen A."/>
            <person name="Lukacs Z."/>
            <person name="Mihaltcheva S."/>
            <person name="Morgado L.N."/>
            <person name="Niskanen T."/>
            <person name="Noordeloos M.E."/>
            <person name="Ohm R.A."/>
            <person name="Ortiz-Santana B."/>
            <person name="Ovrebo C."/>
            <person name="Racz N."/>
            <person name="Riley R."/>
            <person name="Savchenko A."/>
            <person name="Shiryaev A."/>
            <person name="Soop K."/>
            <person name="Spirin V."/>
            <person name="Szebenyi C."/>
            <person name="Tomsovsky M."/>
            <person name="Tulloss R.E."/>
            <person name="Uehling J."/>
            <person name="Grigoriev I.V."/>
            <person name="Vagvolgyi C."/>
            <person name="Papp T."/>
            <person name="Martin F.M."/>
            <person name="Miettinen O."/>
            <person name="Hibbett D.S."/>
            <person name="Nagy L.G."/>
        </authorList>
    </citation>
    <scope>NUCLEOTIDE SEQUENCE [LARGE SCALE GENOMIC DNA]</scope>
    <source>
        <strain evidence="1 2">NL-1719</strain>
    </source>
</reference>
<keyword evidence="2" id="KW-1185">Reference proteome</keyword>
<dbReference type="EMBL" id="ML208264">
    <property type="protein sequence ID" value="TFK75107.1"/>
    <property type="molecule type" value="Genomic_DNA"/>
</dbReference>
<gene>
    <name evidence="1" type="ORF">BDN72DRAFT_726140</name>
</gene>
<name>A0ACD3BBZ6_9AGAR</name>
<sequence>MSKEEEIGTLIVVVLKAQNLQDKHSFWKQDVYATATLNGVTKKTRVEVKGGQHPVWDEELRFPVLKGTTEKFRVLEVACYAKEARSDDLLGTGKVKIEETLHTGEFDDWVKLDTNGVQRGDLYLEMTYFSSGPPPMSPTTASSGNSLLAPPQKSNLVRRPSKLPATERLSGPP</sequence>